<dbReference type="AlphaFoldDB" id="A0A0W8F005"/>
<proteinExistence type="predicted"/>
<gene>
    <name evidence="1" type="ORF">ASZ90_016145</name>
</gene>
<name>A0A0W8F005_9ZZZZ</name>
<dbReference type="EMBL" id="LNQE01001687">
    <property type="protein sequence ID" value="KUG14214.1"/>
    <property type="molecule type" value="Genomic_DNA"/>
</dbReference>
<organism evidence="1">
    <name type="scientific">hydrocarbon metagenome</name>
    <dbReference type="NCBI Taxonomy" id="938273"/>
    <lineage>
        <taxon>unclassified sequences</taxon>
        <taxon>metagenomes</taxon>
        <taxon>ecological metagenomes</taxon>
    </lineage>
</organism>
<evidence type="ECO:0000313" key="1">
    <source>
        <dbReference type="EMBL" id="KUG14214.1"/>
    </source>
</evidence>
<protein>
    <submittedName>
        <fullName evidence="1">Uncharacterized protein</fullName>
    </submittedName>
</protein>
<reference evidence="1" key="1">
    <citation type="journal article" date="2015" name="Proc. Natl. Acad. Sci. U.S.A.">
        <title>Networks of energetic and metabolic interactions define dynamics in microbial communities.</title>
        <authorList>
            <person name="Embree M."/>
            <person name="Liu J.K."/>
            <person name="Al-Bassam M.M."/>
            <person name="Zengler K."/>
        </authorList>
    </citation>
    <scope>NUCLEOTIDE SEQUENCE</scope>
</reference>
<comment type="caution">
    <text evidence="1">The sequence shown here is derived from an EMBL/GenBank/DDBJ whole genome shotgun (WGS) entry which is preliminary data.</text>
</comment>
<accession>A0A0W8F005</accession>
<sequence length="38" mass="4323">MNRYIRGWHHARVLFTGFLHTDPSGGMLMKQFASSNTG</sequence>